<dbReference type="EMBL" id="MN739428">
    <property type="protein sequence ID" value="QHT04416.1"/>
    <property type="molecule type" value="Genomic_DNA"/>
</dbReference>
<reference evidence="1" key="1">
    <citation type="journal article" date="2020" name="Nature">
        <title>Giant virus diversity and host interactions through global metagenomics.</title>
        <authorList>
            <person name="Schulz F."/>
            <person name="Roux S."/>
            <person name="Paez-Espino D."/>
            <person name="Jungbluth S."/>
            <person name="Walsh D.A."/>
            <person name="Denef V.J."/>
            <person name="McMahon K.D."/>
            <person name="Konstantinidis K.T."/>
            <person name="Eloe-Fadrosh E.A."/>
            <person name="Kyrpides N.C."/>
            <person name="Woyke T."/>
        </authorList>
    </citation>
    <scope>NUCLEOTIDE SEQUENCE</scope>
    <source>
        <strain evidence="1">GVMAG-M-3300021185-45</strain>
    </source>
</reference>
<dbReference type="AlphaFoldDB" id="A0A6C0CI17"/>
<protein>
    <submittedName>
        <fullName evidence="1">Uncharacterized protein</fullName>
    </submittedName>
</protein>
<organism evidence="1">
    <name type="scientific">viral metagenome</name>
    <dbReference type="NCBI Taxonomy" id="1070528"/>
    <lineage>
        <taxon>unclassified sequences</taxon>
        <taxon>metagenomes</taxon>
        <taxon>organismal metagenomes</taxon>
    </lineage>
</organism>
<accession>A0A6C0CI17</accession>
<name>A0A6C0CI17_9ZZZZ</name>
<evidence type="ECO:0000313" key="1">
    <source>
        <dbReference type="EMBL" id="QHT04416.1"/>
    </source>
</evidence>
<sequence length="87" mass="10094">MTKLTELILIAQNVYYIKPQTTDIDKWSSDELVFESIHIALNSEVQIKAGLHMCNQFPPLKLIYKAILNQYIKYYTNLNQSLMSANL</sequence>
<proteinExistence type="predicted"/>